<proteinExistence type="predicted"/>
<dbReference type="AlphaFoldDB" id="A0A7J6KI04"/>
<organism evidence="1 2">
    <name type="scientific">Perkinsus chesapeaki</name>
    <name type="common">Clam parasite</name>
    <name type="synonym">Perkinsus andrewsi</name>
    <dbReference type="NCBI Taxonomy" id="330153"/>
    <lineage>
        <taxon>Eukaryota</taxon>
        <taxon>Sar</taxon>
        <taxon>Alveolata</taxon>
        <taxon>Perkinsozoa</taxon>
        <taxon>Perkinsea</taxon>
        <taxon>Perkinsida</taxon>
        <taxon>Perkinsidae</taxon>
        <taxon>Perkinsus</taxon>
    </lineage>
</organism>
<dbReference type="EMBL" id="JAAPAO010003433">
    <property type="protein sequence ID" value="KAF4646462.1"/>
    <property type="molecule type" value="Genomic_DNA"/>
</dbReference>
<gene>
    <name evidence="1" type="ORF">FOL47_006201</name>
</gene>
<comment type="caution">
    <text evidence="1">The sequence shown here is derived from an EMBL/GenBank/DDBJ whole genome shotgun (WGS) entry which is preliminary data.</text>
</comment>
<accession>A0A7J6KI04</accession>
<dbReference type="OrthoDB" id="27214at2759"/>
<reference evidence="1 2" key="1">
    <citation type="submission" date="2020-04" db="EMBL/GenBank/DDBJ databases">
        <title>Perkinsus chesapeaki whole genome sequence.</title>
        <authorList>
            <person name="Bogema D.R."/>
        </authorList>
    </citation>
    <scope>NUCLEOTIDE SEQUENCE [LARGE SCALE GENOMIC DNA]</scope>
    <source>
        <strain evidence="1">ATCC PRA-425</strain>
    </source>
</reference>
<sequence>QLYLLMNYADQLLTYWETPEDSRIETHEVAGLKLIEKSILAERNATLRALAFKSFLTERRFLNTSTDFGGQLLPPHGWYLFDNTELVDRQTKSDFSPPLSQFANYRSRPWGKESNYSAEGTWGFCYQFLDNVMPRAVDPSYQKDYWTDVAFVTNGNCGSA</sequence>
<evidence type="ECO:0000313" key="1">
    <source>
        <dbReference type="EMBL" id="KAF4646462.1"/>
    </source>
</evidence>
<feature type="non-terminal residue" evidence="1">
    <location>
        <position position="1"/>
    </location>
</feature>
<name>A0A7J6KI04_PERCH</name>
<evidence type="ECO:0000313" key="2">
    <source>
        <dbReference type="Proteomes" id="UP000591131"/>
    </source>
</evidence>
<feature type="non-terminal residue" evidence="1">
    <location>
        <position position="160"/>
    </location>
</feature>
<keyword evidence="2" id="KW-1185">Reference proteome</keyword>
<dbReference type="Proteomes" id="UP000591131">
    <property type="component" value="Unassembled WGS sequence"/>
</dbReference>
<protein>
    <submittedName>
        <fullName evidence="1">Uncharacterized protein</fullName>
    </submittedName>
</protein>